<dbReference type="PANTHER" id="PTHR43163">
    <property type="entry name" value="DIPEPTIDE TRANSPORT SYSTEM PERMEASE PROTEIN DPPB-RELATED"/>
    <property type="match status" value="1"/>
</dbReference>
<dbReference type="InterPro" id="IPR000515">
    <property type="entry name" value="MetI-like"/>
</dbReference>
<comment type="subcellular location">
    <subcellularLocation>
        <location evidence="1 7">Cell membrane</location>
        <topology evidence="1 7">Multi-pass membrane protein</topology>
    </subcellularLocation>
</comment>
<reference evidence="8 9" key="1">
    <citation type="submission" date="2018-11" db="EMBL/GenBank/DDBJ databases">
        <title>Multidrug-resistant genes are associated with an 42-kb island TGI1 carrying a complex class 1 integron in a Trueperella pyogenes.</title>
        <authorList>
            <person name="Dong W."/>
        </authorList>
    </citation>
    <scope>NUCLEOTIDE SEQUENCE [LARGE SCALE GENOMIC DNA]</scope>
    <source>
        <strain evidence="8 9">TP4</strain>
    </source>
</reference>
<dbReference type="EMBL" id="CP033905">
    <property type="protein sequence ID" value="AZR06706.1"/>
    <property type="molecule type" value="Genomic_DNA"/>
</dbReference>
<evidence type="ECO:0000256" key="5">
    <source>
        <dbReference type="ARBA" id="ARBA00022989"/>
    </source>
</evidence>
<dbReference type="PROSITE" id="PS50928">
    <property type="entry name" value="ABC_TM1"/>
    <property type="match status" value="1"/>
</dbReference>
<dbReference type="AlphaFoldDB" id="A0A2S0RLF3"/>
<sequence length="335" mass="35029">MNSHAPGSSTTAVTPRSWRSRAWQIFIGNAAWGLAILLFASAVIFAAMNVLPGDPAVVIGGVDATEEQLARIRSEHGWDRPLVAQYLSWLGGMLTGDFGTSALNGKSVMAELADKLQVTVPLALIALSCAILVALVLGIFAATQGGVSGRLVAGLSQIGIAVPPFVVGIILIIVIAIPSQGLIPATGFPGWGNPGSALLALLLPSLTLAIPIISQLTRFVRSAVLAELSQPYMRTARAQGLSPRAALWQHALRNAWLPLVAVIAVDIAAALTGTVIVEHVFALPGIGQAIVAAVSQRDAVVVQGFLMVLTATIILVMMMADALVRILDPRTRVMR</sequence>
<dbReference type="GO" id="GO:0055085">
    <property type="term" value="P:transmembrane transport"/>
    <property type="evidence" value="ECO:0007669"/>
    <property type="project" value="InterPro"/>
</dbReference>
<dbReference type="InterPro" id="IPR045621">
    <property type="entry name" value="BPD_transp_1_N"/>
</dbReference>
<dbReference type="Pfam" id="PF00528">
    <property type="entry name" value="BPD_transp_1"/>
    <property type="match status" value="1"/>
</dbReference>
<comment type="similarity">
    <text evidence="7">Belongs to the binding-protein-dependent transport system permease family.</text>
</comment>
<protein>
    <submittedName>
        <fullName evidence="8">ABC transporter permease</fullName>
    </submittedName>
</protein>
<evidence type="ECO:0000256" key="7">
    <source>
        <dbReference type="RuleBase" id="RU363032"/>
    </source>
</evidence>
<evidence type="ECO:0000256" key="4">
    <source>
        <dbReference type="ARBA" id="ARBA00022692"/>
    </source>
</evidence>
<evidence type="ECO:0000313" key="9">
    <source>
        <dbReference type="Proteomes" id="UP000275951"/>
    </source>
</evidence>
<evidence type="ECO:0000256" key="1">
    <source>
        <dbReference type="ARBA" id="ARBA00004651"/>
    </source>
</evidence>
<organism evidence="8 9">
    <name type="scientific">Trueperella pyogenes</name>
    <dbReference type="NCBI Taxonomy" id="1661"/>
    <lineage>
        <taxon>Bacteria</taxon>
        <taxon>Bacillati</taxon>
        <taxon>Actinomycetota</taxon>
        <taxon>Actinomycetes</taxon>
        <taxon>Actinomycetales</taxon>
        <taxon>Actinomycetaceae</taxon>
        <taxon>Trueperella</taxon>
    </lineage>
</organism>
<dbReference type="CDD" id="cd06261">
    <property type="entry name" value="TM_PBP2"/>
    <property type="match status" value="1"/>
</dbReference>
<dbReference type="RefSeq" id="WP_108251544.1">
    <property type="nucleotide sequence ID" value="NZ_CP028833.1"/>
</dbReference>
<evidence type="ECO:0000313" key="8">
    <source>
        <dbReference type="EMBL" id="AZR06706.1"/>
    </source>
</evidence>
<keyword evidence="2 7" id="KW-0813">Transport</keyword>
<dbReference type="Proteomes" id="UP000275951">
    <property type="component" value="Chromosome"/>
</dbReference>
<name>A0A2S0RLF3_9ACTO</name>
<feature type="transmembrane region" description="Helical" evidence="7">
    <location>
        <begin position="118"/>
        <end position="140"/>
    </location>
</feature>
<keyword evidence="3" id="KW-1003">Cell membrane</keyword>
<dbReference type="InterPro" id="IPR035906">
    <property type="entry name" value="MetI-like_sf"/>
</dbReference>
<gene>
    <name evidence="8" type="ORF">EBQ10_04945</name>
</gene>
<keyword evidence="6 7" id="KW-0472">Membrane</keyword>
<evidence type="ECO:0000256" key="6">
    <source>
        <dbReference type="ARBA" id="ARBA00023136"/>
    </source>
</evidence>
<dbReference type="Gene3D" id="1.10.3720.10">
    <property type="entry name" value="MetI-like"/>
    <property type="match status" value="1"/>
</dbReference>
<proteinExistence type="inferred from homology"/>
<feature type="transmembrane region" description="Helical" evidence="7">
    <location>
        <begin position="256"/>
        <end position="277"/>
    </location>
</feature>
<keyword evidence="4 7" id="KW-0812">Transmembrane</keyword>
<feature type="transmembrane region" description="Helical" evidence="7">
    <location>
        <begin position="197"/>
        <end position="214"/>
    </location>
</feature>
<feature type="transmembrane region" description="Helical" evidence="7">
    <location>
        <begin position="152"/>
        <end position="177"/>
    </location>
</feature>
<dbReference type="STRING" id="1661.CQ11_05425"/>
<evidence type="ECO:0000256" key="3">
    <source>
        <dbReference type="ARBA" id="ARBA00022475"/>
    </source>
</evidence>
<dbReference type="SUPFAM" id="SSF161098">
    <property type="entry name" value="MetI-like"/>
    <property type="match status" value="1"/>
</dbReference>
<dbReference type="PANTHER" id="PTHR43163:SF6">
    <property type="entry name" value="DIPEPTIDE TRANSPORT SYSTEM PERMEASE PROTEIN DPPB-RELATED"/>
    <property type="match status" value="1"/>
</dbReference>
<feature type="transmembrane region" description="Helical" evidence="7">
    <location>
        <begin position="26"/>
        <end position="48"/>
    </location>
</feature>
<evidence type="ECO:0000256" key="2">
    <source>
        <dbReference type="ARBA" id="ARBA00022448"/>
    </source>
</evidence>
<dbReference type="Pfam" id="PF19300">
    <property type="entry name" value="BPD_transp_1_N"/>
    <property type="match status" value="1"/>
</dbReference>
<feature type="transmembrane region" description="Helical" evidence="7">
    <location>
        <begin position="305"/>
        <end position="327"/>
    </location>
</feature>
<dbReference type="GO" id="GO:0005886">
    <property type="term" value="C:plasma membrane"/>
    <property type="evidence" value="ECO:0007669"/>
    <property type="project" value="UniProtKB-SubCell"/>
</dbReference>
<keyword evidence="5 7" id="KW-1133">Transmembrane helix</keyword>
<accession>A0A2S0RLF3</accession>